<reference evidence="3" key="1">
    <citation type="journal article" date="2017" name="Genome Biol.">
        <title>Comparative genomics reveals high biological diversity and specific adaptations in the industrially and medically important fungal genus Aspergillus.</title>
        <authorList>
            <person name="de Vries R.P."/>
            <person name="Riley R."/>
            <person name="Wiebenga A."/>
            <person name="Aguilar-Osorio G."/>
            <person name="Amillis S."/>
            <person name="Uchima C.A."/>
            <person name="Anderluh G."/>
            <person name="Asadollahi M."/>
            <person name="Askin M."/>
            <person name="Barry K."/>
            <person name="Battaglia E."/>
            <person name="Bayram O."/>
            <person name="Benocci T."/>
            <person name="Braus-Stromeyer S.A."/>
            <person name="Caldana C."/>
            <person name="Canovas D."/>
            <person name="Cerqueira G.C."/>
            <person name="Chen F."/>
            <person name="Chen W."/>
            <person name="Choi C."/>
            <person name="Clum A."/>
            <person name="Dos Santos R.A."/>
            <person name="Damasio A.R."/>
            <person name="Diallinas G."/>
            <person name="Emri T."/>
            <person name="Fekete E."/>
            <person name="Flipphi M."/>
            <person name="Freyberg S."/>
            <person name="Gallo A."/>
            <person name="Gournas C."/>
            <person name="Habgood R."/>
            <person name="Hainaut M."/>
            <person name="Harispe M.L."/>
            <person name="Henrissat B."/>
            <person name="Hilden K.S."/>
            <person name="Hope R."/>
            <person name="Hossain A."/>
            <person name="Karabika E."/>
            <person name="Karaffa L."/>
            <person name="Karanyi Z."/>
            <person name="Krasevec N."/>
            <person name="Kuo A."/>
            <person name="Kusch H."/>
            <person name="LaButti K."/>
            <person name="Lagendijk E.L."/>
            <person name="Lapidus A."/>
            <person name="Levasseur A."/>
            <person name="Lindquist E."/>
            <person name="Lipzen A."/>
            <person name="Logrieco A.F."/>
            <person name="MacCabe A."/>
            <person name="Maekelae M.R."/>
            <person name="Malavazi I."/>
            <person name="Melin P."/>
            <person name="Meyer V."/>
            <person name="Mielnichuk N."/>
            <person name="Miskei M."/>
            <person name="Molnar A.P."/>
            <person name="Mule G."/>
            <person name="Ngan C.Y."/>
            <person name="Orejas M."/>
            <person name="Orosz E."/>
            <person name="Ouedraogo J.P."/>
            <person name="Overkamp K.M."/>
            <person name="Park H.-S."/>
            <person name="Perrone G."/>
            <person name="Piumi F."/>
            <person name="Punt P.J."/>
            <person name="Ram A.F."/>
            <person name="Ramon A."/>
            <person name="Rauscher S."/>
            <person name="Record E."/>
            <person name="Riano-Pachon D.M."/>
            <person name="Robert V."/>
            <person name="Roehrig J."/>
            <person name="Ruller R."/>
            <person name="Salamov A."/>
            <person name="Salih N.S."/>
            <person name="Samson R.A."/>
            <person name="Sandor E."/>
            <person name="Sanguinetti M."/>
            <person name="Schuetze T."/>
            <person name="Sepcic K."/>
            <person name="Shelest E."/>
            <person name="Sherlock G."/>
            <person name="Sophianopoulou V."/>
            <person name="Squina F.M."/>
            <person name="Sun H."/>
            <person name="Susca A."/>
            <person name="Todd R.B."/>
            <person name="Tsang A."/>
            <person name="Unkles S.E."/>
            <person name="van de Wiele N."/>
            <person name="van Rossen-Uffink D."/>
            <person name="Oliveira J.V."/>
            <person name="Vesth T.C."/>
            <person name="Visser J."/>
            <person name="Yu J.-H."/>
            <person name="Zhou M."/>
            <person name="Andersen M.R."/>
            <person name="Archer D.B."/>
            <person name="Baker S.E."/>
            <person name="Benoit I."/>
            <person name="Brakhage A.A."/>
            <person name="Braus G.H."/>
            <person name="Fischer R."/>
            <person name="Frisvad J.C."/>
            <person name="Goldman G.H."/>
            <person name="Houbraken J."/>
            <person name="Oakley B."/>
            <person name="Pocsi I."/>
            <person name="Scazzocchio C."/>
            <person name="Seiboth B."/>
            <person name="vanKuyk P.A."/>
            <person name="Wortman J."/>
            <person name="Dyer P.S."/>
            <person name="Grigoriev I.V."/>
        </authorList>
    </citation>
    <scope>NUCLEOTIDE SEQUENCE [LARGE SCALE GENOMIC DNA]</scope>
    <source>
        <strain evidence="3">CBS 134.48</strain>
    </source>
</reference>
<organism evidence="2 3">
    <name type="scientific">Aspergillus tubingensis (strain CBS 134.48)</name>
    <dbReference type="NCBI Taxonomy" id="767770"/>
    <lineage>
        <taxon>Eukaryota</taxon>
        <taxon>Fungi</taxon>
        <taxon>Dikarya</taxon>
        <taxon>Ascomycota</taxon>
        <taxon>Pezizomycotina</taxon>
        <taxon>Eurotiomycetes</taxon>
        <taxon>Eurotiomycetidae</taxon>
        <taxon>Eurotiales</taxon>
        <taxon>Aspergillaceae</taxon>
        <taxon>Aspergillus</taxon>
        <taxon>Aspergillus subgen. Circumdati</taxon>
    </lineage>
</organism>
<accession>A0A1L9MU25</accession>
<dbReference type="EMBL" id="KV878207">
    <property type="protein sequence ID" value="OJI80477.1"/>
    <property type="molecule type" value="Genomic_DNA"/>
</dbReference>
<name>A0A1L9MU25_ASPTC</name>
<dbReference type="Proteomes" id="UP000184304">
    <property type="component" value="Unassembled WGS sequence"/>
</dbReference>
<protein>
    <submittedName>
        <fullName evidence="2">Uncharacterized protein</fullName>
    </submittedName>
</protein>
<dbReference type="AlphaFoldDB" id="A0A1L9MU25"/>
<gene>
    <name evidence="2" type="ORF">ASPTUDRAFT_859629</name>
</gene>
<evidence type="ECO:0000313" key="2">
    <source>
        <dbReference type="EMBL" id="OJI80477.1"/>
    </source>
</evidence>
<dbReference type="STRING" id="767770.A0A1L9MU25"/>
<evidence type="ECO:0000313" key="3">
    <source>
        <dbReference type="Proteomes" id="UP000184304"/>
    </source>
</evidence>
<feature type="region of interest" description="Disordered" evidence="1">
    <location>
        <begin position="1"/>
        <end position="21"/>
    </location>
</feature>
<sequence length="167" mass="18515">MADFGPRAPHGPDMNGKQDFAEMHPNEKEGFDRLLRPDDSYTAQGVYWADLPIGQRIKFVTSVDNKERSRQWSALWAEIKRDPLSPMMGYFRNTIIPGAGIGLEGYGYPISIDLHLFFLTHVPLVTFSCPLETSPPSSNILSRLAGINTKFVTSSGSTLLPTLKSSV</sequence>
<dbReference type="VEuPathDB" id="FungiDB:ASPTUDRAFT_859629"/>
<evidence type="ECO:0000256" key="1">
    <source>
        <dbReference type="SAM" id="MobiDB-lite"/>
    </source>
</evidence>
<keyword evidence="3" id="KW-1185">Reference proteome</keyword>
<proteinExistence type="predicted"/>